<comment type="similarity">
    <text evidence="2 7">Belongs to the phospholipase D family.</text>
</comment>
<sequence length="1797" mass="203646">MSASSVHKEPEVGSLKTDSKKPEPLSISNGPKLASPFPSPTDTKKPASLRRAPTTDENAGLDSYQKKEAGRILKDTENRPSSLKHGSPRGRSSLSTRPPNRSTDEQQPWPRHQRQSSIPGASPQSRAQSVQFQDTDTEAQSRPQSRPASLHGDEEEGPKGKQSLFGKLKSLAAAPAFSSHSRSPSSASADFRPVQPDVATPGSERGEFRFPEPLAEEGSEIDADAEESGGEQRERREKKKLSRRRKQQQEESHTAPTTPKTTRRPSFHFASSFAPFENYRTNLFPRRASTTDFTPQQREGVSEDEGRERLNRRTSRPWAANRGLSYTGRQPDGTQDEQRPSNLRRLTGFAGPGNEESLAASWRRHRNERGTSASAQRWKQIKAGLKLIGQRRKPDNTVDSKKSAELLAELASAVPAALILASAFQRDEHGSKRIPILLEQLKVRVTDSRVDSSSGDRHLVFRIEMEYGSGMTRMKWIIFRTLRDFANLHLKYKLHLGTQKYIQLRTSENSPSLPRFPRSAFPYMRGVRGLESEFEDEDEEGGYETGAEGMSGTERPMRRKQSQQPSQRRVSGAIIRRKSSVTNQEGESAAGPSSTHEGVTGKKETYPEKQRKKLELYLQKMIRFLIFRADSNRLCKFLELSALGVRLAAEGSYHGKEGFLIIQSSKGLDFRKALTPSLIKKRHWPKWFLVRHSYVVCVDSPEEMNIYDVFLVDPHFKIQTQKISLRNQNPKDLAKSAKQSARHPQHHTLRLENSERKLKLLARNERQLQQFEDSIRFMADNTPWMQPNRFDSFAPVRQKCFAQWLVDARDHMWVVSRAINQAKDVIYIHDWWLSPELYLRRPAAISQKWRLDRLLQQKAREGVKVFVIMYRNINSAIPIDSEYSKFSLLDLHPNIFVQRSPNQFRQNTFFWAHHEKLCLIDHTLAFVGGIDLCFGRWDTPQHQLTDDKPTGFETTDGPKDADHCQLWPGKDYSNPRIQDFYDLDKPYEEMYDRNVVPRMPWHDISMHVVGQPARDLTRHFVQRWNYILRQRKPTRPTPFLLPPPDFNPADLEALGLDGTCEVQILRSSSMWSTGTPDVTEHSIMNAYVKMIEESEHFVYIENQFFISTCEIDGRKIENLIGDALVERIVRAAKNEEAWRAVIVIPLMPGFQNTVDSEGGTSVRLIMQCQYRSICRGETSIFGRLRALGIEPEDYIQFFSLRAWGKIGPQKQLVTEQLYIHAKCMVVDDRAAIIGSANINERSMLGSRDSEVASIVRDTDMIMSSMNGKPYLVGRFPHTLRMRLMREHLGIDVDELMEHDFATEEELRKIQVAEGNGRPADDRERRNSGSSVIERQDEREMIERRHRVQDEFLSRSENMYSFNHDVDWEQGSNPNLKSNRKLTADPRVTENPDHRKDVNGDGADHFTAAASAGLGVGRDSQMVANKSEALLSPIASEGKGTIERPYCSQKPSRSASTRKDLRPGSSSDIMRGFEANGDASAQNHGGSGTSSRESETNGVGLIMSKGEDHETFKHPHPSIPDLKRIFIDKDCMRDPVIDCFYLDTWQAVAEKNTKIYRSVFRCMPDSEVKNWKEYKEYAAYGERFAEMQSQQGNKPAPPAQQKQSGPPGAGSVSSPISIASPLSFISPNKIDTPPTDPKSPQTIDEKLSARPSDANRPHSEQLAKQETLSSIDETAPLKVASDPNLLTTAQNGSGDDSVVAGEDIEKPRATSVQVDYSEAVNLNSTSQSRRRRRRATTIGSKRDPLGGDEFLDKGRAEDLLNKVQGHLIAWPYDWLEKEEQGGNWLYALDQISPLEIYN</sequence>
<dbReference type="GO" id="GO:0004630">
    <property type="term" value="F:phospholipase D activity"/>
    <property type="evidence" value="ECO:0007669"/>
    <property type="project" value="UniProtKB-UniRule"/>
</dbReference>
<feature type="compositionally biased region" description="Polar residues" evidence="8">
    <location>
        <begin position="580"/>
        <end position="597"/>
    </location>
</feature>
<dbReference type="Pfam" id="PF00614">
    <property type="entry name" value="PLDc"/>
    <property type="match status" value="1"/>
</dbReference>
<dbReference type="InterPro" id="IPR016555">
    <property type="entry name" value="PLipase_D_euk"/>
</dbReference>
<keyword evidence="5 7" id="KW-0442">Lipid degradation</keyword>
<dbReference type="CDD" id="cd01254">
    <property type="entry name" value="PH_PLD"/>
    <property type="match status" value="1"/>
</dbReference>
<name>A0A1F5LMX3_PENAI</name>
<dbReference type="FunFam" id="3.30.870.10:FF:000011">
    <property type="entry name" value="Phospholipase"/>
    <property type="match status" value="1"/>
</dbReference>
<dbReference type="GO" id="GO:0035091">
    <property type="term" value="F:phosphatidylinositol binding"/>
    <property type="evidence" value="ECO:0007669"/>
    <property type="project" value="InterPro"/>
</dbReference>
<feature type="region of interest" description="Disordered" evidence="8">
    <location>
        <begin position="531"/>
        <end position="606"/>
    </location>
</feature>
<feature type="region of interest" description="Disordered" evidence="8">
    <location>
        <begin position="1722"/>
        <end position="1744"/>
    </location>
</feature>
<dbReference type="PROSITE" id="PS50195">
    <property type="entry name" value="PX"/>
    <property type="match status" value="1"/>
</dbReference>
<feature type="domain" description="PLD phosphodiesterase" evidence="9">
    <location>
        <begin position="1215"/>
        <end position="1242"/>
    </location>
</feature>
<keyword evidence="6" id="KW-0443">Lipid metabolism</keyword>
<dbReference type="Proteomes" id="UP000177622">
    <property type="component" value="Unassembled WGS sequence"/>
</dbReference>
<feature type="compositionally biased region" description="Acidic residues" evidence="8">
    <location>
        <begin position="214"/>
        <end position="229"/>
    </location>
</feature>
<feature type="region of interest" description="Disordered" evidence="8">
    <location>
        <begin position="1439"/>
        <end position="1495"/>
    </location>
</feature>
<feature type="region of interest" description="Disordered" evidence="8">
    <location>
        <begin position="1364"/>
        <end position="1403"/>
    </location>
</feature>
<feature type="compositionally biased region" description="Acidic residues" evidence="8">
    <location>
        <begin position="532"/>
        <end position="542"/>
    </location>
</feature>
<evidence type="ECO:0000256" key="8">
    <source>
        <dbReference type="SAM" id="MobiDB-lite"/>
    </source>
</evidence>
<feature type="compositionally biased region" description="Basic residues" evidence="8">
    <location>
        <begin position="236"/>
        <end position="246"/>
    </location>
</feature>
<dbReference type="GO" id="GO:0009395">
    <property type="term" value="P:phospholipid catabolic process"/>
    <property type="evidence" value="ECO:0007669"/>
    <property type="project" value="TreeGrafter"/>
</dbReference>
<dbReference type="PANTHER" id="PTHR18896">
    <property type="entry name" value="PHOSPHOLIPASE D"/>
    <property type="match status" value="1"/>
</dbReference>
<feature type="compositionally biased region" description="Polar residues" evidence="8">
    <location>
        <begin position="115"/>
        <end position="147"/>
    </location>
</feature>
<dbReference type="STRING" id="1835702.A0A1F5LMX3"/>
<dbReference type="Gene3D" id="3.30.870.10">
    <property type="entry name" value="Endonuclease Chain A"/>
    <property type="match status" value="2"/>
</dbReference>
<feature type="region of interest" description="Disordered" evidence="8">
    <location>
        <begin position="728"/>
        <end position="748"/>
    </location>
</feature>
<feature type="domain" description="PX" evidence="10">
    <location>
        <begin position="439"/>
        <end position="645"/>
    </location>
</feature>
<dbReference type="InterPro" id="IPR025202">
    <property type="entry name" value="PLD-like_dom"/>
</dbReference>
<keyword evidence="4 7" id="KW-0378">Hydrolase</keyword>
<dbReference type="SMART" id="SM00155">
    <property type="entry name" value="PLDc"/>
    <property type="match status" value="2"/>
</dbReference>
<dbReference type="GO" id="GO:0035556">
    <property type="term" value="P:intracellular signal transduction"/>
    <property type="evidence" value="ECO:0007669"/>
    <property type="project" value="InterPro"/>
</dbReference>
<evidence type="ECO:0000256" key="2">
    <source>
        <dbReference type="ARBA" id="ARBA00008664"/>
    </source>
</evidence>
<feature type="region of interest" description="Disordered" evidence="8">
    <location>
        <begin position="1"/>
        <end position="272"/>
    </location>
</feature>
<dbReference type="Gene3D" id="3.30.1520.10">
    <property type="entry name" value="Phox-like domain"/>
    <property type="match status" value="1"/>
</dbReference>
<accession>A0A1F5LMX3</accession>
<dbReference type="CDD" id="cd09141">
    <property type="entry name" value="PLDc_vPLD1_2_yPLD_like_2"/>
    <property type="match status" value="1"/>
</dbReference>
<feature type="region of interest" description="Disordered" evidence="8">
    <location>
        <begin position="285"/>
        <end position="355"/>
    </location>
</feature>
<feature type="compositionally biased region" description="Low complexity" evidence="8">
    <location>
        <begin position="1603"/>
        <end position="1626"/>
    </location>
</feature>
<evidence type="ECO:0000259" key="9">
    <source>
        <dbReference type="PROSITE" id="PS50035"/>
    </source>
</evidence>
<evidence type="ECO:0000256" key="6">
    <source>
        <dbReference type="ARBA" id="ARBA00023098"/>
    </source>
</evidence>
<dbReference type="GO" id="GO:0006654">
    <property type="term" value="P:phosphatidic acid biosynthetic process"/>
    <property type="evidence" value="ECO:0007669"/>
    <property type="project" value="InterPro"/>
</dbReference>
<dbReference type="EC" id="3.1.4.4" evidence="7"/>
<evidence type="ECO:0000256" key="3">
    <source>
        <dbReference type="ARBA" id="ARBA00022737"/>
    </source>
</evidence>
<evidence type="ECO:0000256" key="1">
    <source>
        <dbReference type="ARBA" id="ARBA00000798"/>
    </source>
</evidence>
<evidence type="ECO:0000313" key="11">
    <source>
        <dbReference type="EMBL" id="OGE54271.1"/>
    </source>
</evidence>
<evidence type="ECO:0000256" key="5">
    <source>
        <dbReference type="ARBA" id="ARBA00022963"/>
    </source>
</evidence>
<evidence type="ECO:0000256" key="7">
    <source>
        <dbReference type="PIRNR" id="PIRNR009376"/>
    </source>
</evidence>
<organism evidence="11 12">
    <name type="scientific">Penicillium arizonense</name>
    <dbReference type="NCBI Taxonomy" id="1835702"/>
    <lineage>
        <taxon>Eukaryota</taxon>
        <taxon>Fungi</taxon>
        <taxon>Dikarya</taxon>
        <taxon>Ascomycota</taxon>
        <taxon>Pezizomycotina</taxon>
        <taxon>Eurotiomycetes</taxon>
        <taxon>Eurotiomycetidae</taxon>
        <taxon>Eurotiales</taxon>
        <taxon>Aspergillaceae</taxon>
        <taxon>Penicillium</taxon>
    </lineage>
</organism>
<dbReference type="RefSeq" id="XP_022489707.1">
    <property type="nucleotide sequence ID" value="XM_022630176.1"/>
</dbReference>
<evidence type="ECO:0000259" key="10">
    <source>
        <dbReference type="PROSITE" id="PS50195"/>
    </source>
</evidence>
<dbReference type="Pfam" id="PF13091">
    <property type="entry name" value="PLDc_2"/>
    <property type="match status" value="1"/>
</dbReference>
<feature type="compositionally biased region" description="Basic and acidic residues" evidence="8">
    <location>
        <begin position="300"/>
        <end position="311"/>
    </location>
</feature>
<feature type="compositionally biased region" description="Low complexity" evidence="8">
    <location>
        <begin position="172"/>
        <end position="189"/>
    </location>
</feature>
<keyword evidence="3" id="KW-0677">Repeat</keyword>
<keyword evidence="12" id="KW-1185">Reference proteome</keyword>
<feature type="compositionally biased region" description="Basic and acidic residues" evidence="8">
    <location>
        <begin position="1"/>
        <end position="23"/>
    </location>
</feature>
<evidence type="ECO:0000256" key="4">
    <source>
        <dbReference type="ARBA" id="ARBA00022801"/>
    </source>
</evidence>
<dbReference type="GeneID" id="34574910"/>
<proteinExistence type="inferred from homology"/>
<protein>
    <recommendedName>
        <fullName evidence="7">Phospholipase</fullName>
        <ecNumber evidence="7">3.1.4.4</ecNumber>
    </recommendedName>
</protein>
<dbReference type="SUPFAM" id="SSF56024">
    <property type="entry name" value="Phospholipase D/nuclease"/>
    <property type="match status" value="2"/>
</dbReference>
<feature type="compositionally biased region" description="Basic and acidic residues" evidence="8">
    <location>
        <begin position="64"/>
        <end position="78"/>
    </location>
</feature>
<dbReference type="OrthoDB" id="14911at2759"/>
<dbReference type="CDD" id="cd06093">
    <property type="entry name" value="PX_domain"/>
    <property type="match status" value="1"/>
</dbReference>
<feature type="domain" description="PLD phosphodiesterase" evidence="9">
    <location>
        <begin position="909"/>
        <end position="936"/>
    </location>
</feature>
<dbReference type="InterPro" id="IPR015679">
    <property type="entry name" value="PLipase_D_fam"/>
</dbReference>
<feature type="region of interest" description="Disordered" evidence="8">
    <location>
        <begin position="1311"/>
        <end position="1340"/>
    </location>
</feature>
<feature type="compositionally biased region" description="Polar residues" evidence="8">
    <location>
        <begin position="90"/>
        <end position="101"/>
    </location>
</feature>
<feature type="compositionally biased region" description="Polar residues" evidence="8">
    <location>
        <begin position="1683"/>
        <end position="1693"/>
    </location>
</feature>
<reference evidence="11 12" key="1">
    <citation type="journal article" date="2016" name="Sci. Rep.">
        <title>Penicillium arizonense, a new, genome sequenced fungal species, reveals a high chemical diversity in secreted metabolites.</title>
        <authorList>
            <person name="Grijseels S."/>
            <person name="Nielsen J.C."/>
            <person name="Randelovic M."/>
            <person name="Nielsen J."/>
            <person name="Nielsen K.F."/>
            <person name="Workman M."/>
            <person name="Frisvad J.C."/>
        </authorList>
    </citation>
    <scope>NUCLEOTIDE SEQUENCE [LARGE SCALE GENOMIC DNA]</scope>
    <source>
        <strain evidence="11 12">CBS 141311</strain>
    </source>
</reference>
<dbReference type="PROSITE" id="PS50035">
    <property type="entry name" value="PLD"/>
    <property type="match status" value="2"/>
</dbReference>
<feature type="compositionally biased region" description="Polar residues" evidence="8">
    <location>
        <begin position="288"/>
        <end position="299"/>
    </location>
</feature>
<evidence type="ECO:0000313" key="12">
    <source>
        <dbReference type="Proteomes" id="UP000177622"/>
    </source>
</evidence>
<comment type="caution">
    <text evidence="11">The sequence shown here is derived from an EMBL/GenBank/DDBJ whole genome shotgun (WGS) entry which is preliminary data.</text>
</comment>
<dbReference type="InterPro" id="IPR036871">
    <property type="entry name" value="PX_dom_sf"/>
</dbReference>
<comment type="catalytic activity">
    <reaction evidence="1 7">
        <text>a 1,2-diacyl-sn-glycero-3-phosphocholine + H2O = a 1,2-diacyl-sn-glycero-3-phosphate + choline + H(+)</text>
        <dbReference type="Rhea" id="RHEA:14445"/>
        <dbReference type="ChEBI" id="CHEBI:15354"/>
        <dbReference type="ChEBI" id="CHEBI:15377"/>
        <dbReference type="ChEBI" id="CHEBI:15378"/>
        <dbReference type="ChEBI" id="CHEBI:57643"/>
        <dbReference type="ChEBI" id="CHEBI:58608"/>
        <dbReference type="EC" id="3.1.4.4"/>
    </reaction>
</comment>
<gene>
    <name evidence="11" type="ORF">PENARI_c006G01903</name>
</gene>
<dbReference type="EMBL" id="LXJU01000006">
    <property type="protein sequence ID" value="OGE54271.1"/>
    <property type="molecule type" value="Genomic_DNA"/>
</dbReference>
<feature type="compositionally biased region" description="Basic and acidic residues" evidence="8">
    <location>
        <begin position="1642"/>
        <end position="1662"/>
    </location>
</feature>
<feature type="compositionally biased region" description="Basic and acidic residues" evidence="8">
    <location>
        <begin position="1381"/>
        <end position="1403"/>
    </location>
</feature>
<dbReference type="PANTHER" id="PTHR18896:SF76">
    <property type="entry name" value="PHOSPHOLIPASE"/>
    <property type="match status" value="1"/>
</dbReference>
<dbReference type="PIRSF" id="PIRSF009376">
    <property type="entry name" value="Phospholipase_D_euk"/>
    <property type="match status" value="1"/>
</dbReference>
<dbReference type="CDD" id="cd09138">
    <property type="entry name" value="PLDc_vPLD1_2_yPLD_like_1"/>
    <property type="match status" value="1"/>
</dbReference>
<feature type="region of interest" description="Disordered" evidence="8">
    <location>
        <begin position="1586"/>
        <end position="1698"/>
    </location>
</feature>
<dbReference type="InterPro" id="IPR001736">
    <property type="entry name" value="PLipase_D/transphosphatidylase"/>
</dbReference>
<dbReference type="InterPro" id="IPR001683">
    <property type="entry name" value="PX_dom"/>
</dbReference>